<dbReference type="InterPro" id="IPR032407">
    <property type="entry name" value="MHB"/>
</dbReference>
<evidence type="ECO:0008006" key="4">
    <source>
        <dbReference type="Google" id="ProtNLM"/>
    </source>
</evidence>
<dbReference type="PIRSF" id="PIRSF010611">
    <property type="entry name" value="UCP010611"/>
    <property type="match status" value="1"/>
</dbReference>
<dbReference type="OrthoDB" id="4563701at2"/>
<dbReference type="STRING" id="43304.GCA_001403655_01275"/>
<dbReference type="InterPro" id="IPR016572">
    <property type="entry name" value="UCP010611"/>
</dbReference>
<protein>
    <recommendedName>
        <fullName evidence="4">Hemophore-related protein</fullName>
    </recommendedName>
</protein>
<evidence type="ECO:0000256" key="1">
    <source>
        <dbReference type="SAM" id="SignalP"/>
    </source>
</evidence>
<organism evidence="2 3">
    <name type="scientific">Mycolicibacterium peregrinum</name>
    <name type="common">Mycobacterium peregrinum</name>
    <dbReference type="NCBI Taxonomy" id="43304"/>
    <lineage>
        <taxon>Bacteria</taxon>
        <taxon>Bacillati</taxon>
        <taxon>Actinomycetota</taxon>
        <taxon>Actinomycetes</taxon>
        <taxon>Mycobacteriales</taxon>
        <taxon>Mycobacteriaceae</taxon>
        <taxon>Mycolicibacterium</taxon>
    </lineage>
</organism>
<dbReference type="Proteomes" id="UP000093902">
    <property type="component" value="Unassembled WGS sequence"/>
</dbReference>
<gene>
    <name evidence="2" type="ORF">A5792_04535</name>
</gene>
<dbReference type="GO" id="GO:0020037">
    <property type="term" value="F:heme binding"/>
    <property type="evidence" value="ECO:0007669"/>
    <property type="project" value="InterPro"/>
</dbReference>
<feature type="chain" id="PRO_5038749184" description="Hemophore-related protein" evidence="1">
    <location>
        <begin position="25"/>
        <end position="112"/>
    </location>
</feature>
<proteinExistence type="predicted"/>
<reference evidence="3" key="1">
    <citation type="submission" date="2016-06" db="EMBL/GenBank/DDBJ databases">
        <authorList>
            <person name="Sutton G."/>
            <person name="Brinkac L."/>
            <person name="Sanka R."/>
            <person name="Adams M."/>
            <person name="Lau E."/>
            <person name="Mehaffy C."/>
            <person name="Tameris M."/>
            <person name="Hatherill M."/>
            <person name="Hanekom W."/>
            <person name="Mahomed H."/>
            <person name="Mcshane H."/>
        </authorList>
    </citation>
    <scope>NUCLEOTIDE SEQUENCE [LARGE SCALE GENOMIC DNA]</scope>
    <source>
        <strain evidence="3">852002-51209_SCH5440388</strain>
    </source>
</reference>
<comment type="caution">
    <text evidence="2">The sequence shown here is derived from an EMBL/GenBank/DDBJ whole genome shotgun (WGS) entry which is preliminary data.</text>
</comment>
<sequence>MKKRPLAGLAVAVAGAGLLLSAGAGLSSAEPDLGPLVDSPCTYDQAIAAVHAENPMAAQYLDQSPPNLQFLRVFLNSPKDERVNLLNQIKNNQGADQALPVFKQMLTSCVKY</sequence>
<name>A0A1A0QLL6_MYCPR</name>
<accession>A0A1A0QLL6</accession>
<dbReference type="RefSeq" id="WP_064937003.1">
    <property type="nucleotide sequence ID" value="NZ_LZSO01000048.1"/>
</dbReference>
<evidence type="ECO:0000313" key="3">
    <source>
        <dbReference type="Proteomes" id="UP000093902"/>
    </source>
</evidence>
<dbReference type="NCBIfam" id="TIGR04529">
    <property type="entry name" value="MTB_hemophore"/>
    <property type="match status" value="1"/>
</dbReference>
<dbReference type="AlphaFoldDB" id="A0A1A0QLL6"/>
<evidence type="ECO:0000313" key="2">
    <source>
        <dbReference type="EMBL" id="OBB22823.1"/>
    </source>
</evidence>
<feature type="signal peptide" evidence="1">
    <location>
        <begin position="1"/>
        <end position="24"/>
    </location>
</feature>
<dbReference type="EMBL" id="LZSO01000048">
    <property type="protein sequence ID" value="OBB22823.1"/>
    <property type="molecule type" value="Genomic_DNA"/>
</dbReference>
<keyword evidence="1" id="KW-0732">Signal</keyword>